<evidence type="ECO:0000313" key="3">
    <source>
        <dbReference type="EMBL" id="QJA80435.1"/>
    </source>
</evidence>
<dbReference type="AlphaFoldDB" id="A0A6M3KG45"/>
<dbReference type="SUPFAM" id="SSF53756">
    <property type="entry name" value="UDP-Glycosyltransferase/glycogen phosphorylase"/>
    <property type="match status" value="2"/>
</dbReference>
<reference evidence="3" key="1">
    <citation type="submission" date="2020-03" db="EMBL/GenBank/DDBJ databases">
        <title>The deep terrestrial virosphere.</title>
        <authorList>
            <person name="Holmfeldt K."/>
            <person name="Nilsson E."/>
            <person name="Simone D."/>
            <person name="Lopez-Fernandez M."/>
            <person name="Wu X."/>
            <person name="de Brujin I."/>
            <person name="Lundin D."/>
            <person name="Andersson A."/>
            <person name="Bertilsson S."/>
            <person name="Dopson M."/>
        </authorList>
    </citation>
    <scope>NUCLEOTIDE SEQUENCE</scope>
    <source>
        <strain evidence="3">MM415A00721</strain>
    </source>
</reference>
<evidence type="ECO:0000256" key="2">
    <source>
        <dbReference type="ARBA" id="ARBA00022679"/>
    </source>
</evidence>
<accession>A0A6M3KG45</accession>
<protein>
    <submittedName>
        <fullName evidence="3">Putative glycosyltransferase</fullName>
    </submittedName>
</protein>
<keyword evidence="1" id="KW-0328">Glycosyltransferase</keyword>
<gene>
    <name evidence="3" type="ORF">MM415A00721_0008</name>
</gene>
<dbReference type="Pfam" id="PF13692">
    <property type="entry name" value="Glyco_trans_1_4"/>
    <property type="match status" value="1"/>
</dbReference>
<dbReference type="Pfam" id="PF01075">
    <property type="entry name" value="Glyco_transf_9"/>
    <property type="match status" value="1"/>
</dbReference>
<evidence type="ECO:0000256" key="1">
    <source>
        <dbReference type="ARBA" id="ARBA00022676"/>
    </source>
</evidence>
<dbReference type="CDD" id="cd03789">
    <property type="entry name" value="GT9_LPS_heptosyltransferase"/>
    <property type="match status" value="1"/>
</dbReference>
<proteinExistence type="predicted"/>
<dbReference type="GO" id="GO:0009244">
    <property type="term" value="P:lipopolysaccharide core region biosynthetic process"/>
    <property type="evidence" value="ECO:0007669"/>
    <property type="project" value="TreeGrafter"/>
</dbReference>
<name>A0A6M3KG45_9ZZZZ</name>
<sequence>MNSLLSDIDTDKFDISCLAAGEPAEISSLLFHKIPFSIVNLVEESNFWGQNKLRSIIQQSKFDILLMVGIDLWRYIEIFDDLIKMRDGKKFKFGAIFPYDLVPVRSEIVDMCKRLDFPCVYSEYGYDKLKGQVSHLQYFKPPLHMSEIWKPITNEDKMKIREDLFRSSGISEDIFMIGFIGANQQRKDPQKLIKAFSVFNAEFENSVLYMHTEKALGVFNIPQCVMDYGIKPGKVLTKPDRKGYPLIQMPKVYGVFDVYVNCSIQEGLSWTVIESMLCGIPPIISDTTAHKELAIDENLLVPCDTPTQILIKAKTGQTWVDGFCCRSEDIYEALKWFYSQPPNVKEELREKSINKGNEWISGCSDINDLLEEVIKTKSEAVKTKVGIGAGVKEKNAILFAQHSAAGDVLMTTRCFKGLKERHKGLDFHYMTQKKYHDIVEGNPYIDKIVDWDPLLFQKGVYMYVYNPHGDIILPGHWGRNCNSILSDFYWKLLRVEPDDFFIEQKESEDVYHKIQDKVDIAIVHTTGGDSNFRTYKYMADVSYGLKGRGFYVIQLGGARDFPAGADLDLRGKLSFRESAWVMSKARIAVTVDSFISHLAGALGIDQIVLYGSGNYVVVQPKMMKSAVCIHMVPNYVRDCKGLGPCSASVRDCPAPCTGRHDPKLILEAVGSLVQKQRGFYEMSGVEFKTIYCEMDSCL</sequence>
<dbReference type="EMBL" id="MT142422">
    <property type="protein sequence ID" value="QJA80435.1"/>
    <property type="molecule type" value="Genomic_DNA"/>
</dbReference>
<organism evidence="3">
    <name type="scientific">viral metagenome</name>
    <dbReference type="NCBI Taxonomy" id="1070528"/>
    <lineage>
        <taxon>unclassified sequences</taxon>
        <taxon>metagenomes</taxon>
        <taxon>organismal metagenomes</taxon>
    </lineage>
</organism>
<dbReference type="GO" id="GO:0005829">
    <property type="term" value="C:cytosol"/>
    <property type="evidence" value="ECO:0007669"/>
    <property type="project" value="TreeGrafter"/>
</dbReference>
<keyword evidence="2 3" id="KW-0808">Transferase</keyword>
<dbReference type="InterPro" id="IPR051199">
    <property type="entry name" value="LPS_LOS_Heptosyltrfase"/>
</dbReference>
<dbReference type="PANTHER" id="PTHR30160">
    <property type="entry name" value="TETRAACYLDISACCHARIDE 4'-KINASE-RELATED"/>
    <property type="match status" value="1"/>
</dbReference>
<dbReference type="GO" id="GO:0008713">
    <property type="term" value="F:ADP-heptose-lipopolysaccharide heptosyltransferase activity"/>
    <property type="evidence" value="ECO:0007669"/>
    <property type="project" value="TreeGrafter"/>
</dbReference>
<dbReference type="InterPro" id="IPR002201">
    <property type="entry name" value="Glyco_trans_9"/>
</dbReference>
<dbReference type="Gene3D" id="3.40.50.2000">
    <property type="entry name" value="Glycogen Phosphorylase B"/>
    <property type="match status" value="3"/>
</dbReference>